<proteinExistence type="inferred from homology"/>
<feature type="domain" description="NAD-dependent epimerase/dehydratase" evidence="3">
    <location>
        <begin position="4"/>
        <end position="242"/>
    </location>
</feature>
<dbReference type="PANTHER" id="PTHR10366">
    <property type="entry name" value="NAD DEPENDENT EPIMERASE/DEHYDRATASE"/>
    <property type="match status" value="1"/>
</dbReference>
<dbReference type="STRING" id="1004.SAMN05661012_04833"/>
<dbReference type="Pfam" id="PF01370">
    <property type="entry name" value="Epimerase"/>
    <property type="match status" value="1"/>
</dbReference>
<dbReference type="CDD" id="cd05227">
    <property type="entry name" value="AR_SDR_e"/>
    <property type="match status" value="1"/>
</dbReference>
<name>A0A1K1S6U4_9BACT</name>
<dbReference type="SUPFAM" id="SSF51735">
    <property type="entry name" value="NAD(P)-binding Rossmann-fold domains"/>
    <property type="match status" value="1"/>
</dbReference>
<dbReference type="GO" id="GO:0016616">
    <property type="term" value="F:oxidoreductase activity, acting on the CH-OH group of donors, NAD or NADP as acceptor"/>
    <property type="evidence" value="ECO:0007669"/>
    <property type="project" value="TreeGrafter"/>
</dbReference>
<evidence type="ECO:0000313" key="4">
    <source>
        <dbReference type="EMBL" id="SFW79788.1"/>
    </source>
</evidence>
<evidence type="ECO:0000313" key="7">
    <source>
        <dbReference type="Proteomes" id="UP001326715"/>
    </source>
</evidence>
<dbReference type="FunFam" id="3.40.50.720:FF:000336">
    <property type="entry name" value="Aldehyde reductase"/>
    <property type="match status" value="1"/>
</dbReference>
<organism evidence="4 6">
    <name type="scientific">Chitinophaga sancti</name>
    <dbReference type="NCBI Taxonomy" id="1004"/>
    <lineage>
        <taxon>Bacteria</taxon>
        <taxon>Pseudomonadati</taxon>
        <taxon>Bacteroidota</taxon>
        <taxon>Chitinophagia</taxon>
        <taxon>Chitinophagales</taxon>
        <taxon>Chitinophagaceae</taxon>
        <taxon>Chitinophaga</taxon>
    </lineage>
</organism>
<evidence type="ECO:0000256" key="1">
    <source>
        <dbReference type="ARBA" id="ARBA00023002"/>
    </source>
</evidence>
<evidence type="ECO:0000259" key="3">
    <source>
        <dbReference type="Pfam" id="PF01370"/>
    </source>
</evidence>
<dbReference type="PANTHER" id="PTHR10366:SF564">
    <property type="entry name" value="STEROL-4-ALPHA-CARBOXYLATE 3-DEHYDROGENASE, DECARBOXYLATING"/>
    <property type="match status" value="1"/>
</dbReference>
<dbReference type="InterPro" id="IPR036291">
    <property type="entry name" value="NAD(P)-bd_dom_sf"/>
</dbReference>
<dbReference type="InterPro" id="IPR050425">
    <property type="entry name" value="NAD(P)_dehydrat-like"/>
</dbReference>
<evidence type="ECO:0000256" key="2">
    <source>
        <dbReference type="ARBA" id="ARBA00023445"/>
    </source>
</evidence>
<dbReference type="Proteomes" id="UP000183788">
    <property type="component" value="Unassembled WGS sequence"/>
</dbReference>
<protein>
    <submittedName>
        <fullName evidence="5">Aldehyde reductase</fullName>
    </submittedName>
    <submittedName>
        <fullName evidence="4">Nucleoside-diphosphate-sugar epimerase</fullName>
    </submittedName>
</protein>
<dbReference type="EMBL" id="CP140154">
    <property type="protein sequence ID" value="WQG92195.1"/>
    <property type="molecule type" value="Genomic_DNA"/>
</dbReference>
<reference evidence="5 7" key="2">
    <citation type="submission" date="2023-11" db="EMBL/GenBank/DDBJ databases">
        <title>MicrobeMod: A computational toolkit for identifying prokaryotic methylation and restriction-modification with nanopore sequencing.</title>
        <authorList>
            <person name="Crits-Christoph A."/>
            <person name="Kang S.C."/>
            <person name="Lee H."/>
            <person name="Ostrov N."/>
        </authorList>
    </citation>
    <scope>NUCLEOTIDE SEQUENCE [LARGE SCALE GENOMIC DNA]</scope>
    <source>
        <strain evidence="5 7">ATCC 23090</strain>
    </source>
</reference>
<reference evidence="4 6" key="1">
    <citation type="submission" date="2016-11" db="EMBL/GenBank/DDBJ databases">
        <authorList>
            <person name="Jaros S."/>
            <person name="Januszkiewicz K."/>
            <person name="Wedrychowicz H."/>
        </authorList>
    </citation>
    <scope>NUCLEOTIDE SEQUENCE [LARGE SCALE GENOMIC DNA]</scope>
    <source>
        <strain evidence="4 6">DSM 784</strain>
    </source>
</reference>
<dbReference type="Proteomes" id="UP001326715">
    <property type="component" value="Chromosome"/>
</dbReference>
<evidence type="ECO:0000313" key="6">
    <source>
        <dbReference type="Proteomes" id="UP000183788"/>
    </source>
</evidence>
<evidence type="ECO:0000313" key="5">
    <source>
        <dbReference type="EMBL" id="WQG92195.1"/>
    </source>
</evidence>
<dbReference type="Gene3D" id="3.40.50.720">
    <property type="entry name" value="NAD(P)-binding Rossmann-like Domain"/>
    <property type="match status" value="1"/>
</dbReference>
<keyword evidence="1" id="KW-0560">Oxidoreductase</keyword>
<dbReference type="InterPro" id="IPR001509">
    <property type="entry name" value="Epimerase_deHydtase"/>
</dbReference>
<dbReference type="EMBL" id="FPIZ01000018">
    <property type="protein sequence ID" value="SFW79788.1"/>
    <property type="molecule type" value="Genomic_DNA"/>
</dbReference>
<keyword evidence="7" id="KW-1185">Reference proteome</keyword>
<dbReference type="OrthoDB" id="9778052at2"/>
<sequence>MQQVLVTGGTGFVASHCILQLLQQGYAVKTSIRTPDKKNKVLEMLRTGGISDFQHIQFIIADLTADQYWLDAAAGCEYVLHVASPIYLRVPKDPEEMIRPAVDGTLRVLKAARDAGVKRVVMTSNFGAVGYSHRDPATLITEKDYTDPDEKGLSAYNKSKVMSEKAAWQFIREQGHGLEFCTVNPMGIFGPSLGPDLSSGFELLRNIINGEMKAIPNMDLGIVDVRDVADLHIRAMTSPKANGERFLALAGGTMSLLEIAGFIKKHLPAIGAKISTKSLADWKVKLAALLGNQKAKAVAPLLGVNRRASNEKAISVLGWTPRSNETAILASVESLIKYGAV</sequence>
<gene>
    <name evidence="4" type="ORF">SAMN05661012_04833</name>
    <name evidence="5" type="ORF">SR876_11825</name>
</gene>
<accession>A0A1K1S6U4</accession>
<comment type="similarity">
    <text evidence="2">Belongs to the NAD(P)-dependent epimerase/dehydratase family. Dihydroflavonol-4-reductase subfamily.</text>
</comment>
<dbReference type="AlphaFoldDB" id="A0A1K1S6U4"/>
<dbReference type="RefSeq" id="WP_072363797.1">
    <property type="nucleotide sequence ID" value="NZ_CP139972.1"/>
</dbReference>